<feature type="binding site" evidence="4">
    <location>
        <position position="240"/>
    </location>
    <ligand>
        <name>[4Fe-4S] cluster</name>
        <dbReference type="ChEBI" id="CHEBI:49883"/>
    </ligand>
</feature>
<feature type="binding site" evidence="4">
    <location>
        <position position="154"/>
    </location>
    <ligand>
        <name>[4Fe-4S] cluster</name>
        <dbReference type="ChEBI" id="CHEBI:49883"/>
    </ligand>
</feature>
<proteinExistence type="inferred from homology"/>
<dbReference type="PANTHER" id="PTHR46509">
    <property type="entry name" value="PHOSPHOADENOSINE PHOSPHOSULFATE REDUCTASE"/>
    <property type="match status" value="1"/>
</dbReference>
<keyword evidence="4" id="KW-0963">Cytoplasm</keyword>
<dbReference type="PIRSF" id="PIRSF000857">
    <property type="entry name" value="PAPS_reductase"/>
    <property type="match status" value="1"/>
</dbReference>
<name>A0ABN2JJY0_9ACTN</name>
<reference evidence="7 8" key="1">
    <citation type="journal article" date="2019" name="Int. J. Syst. Evol. Microbiol.">
        <title>The Global Catalogue of Microorganisms (GCM) 10K type strain sequencing project: providing services to taxonomists for standard genome sequencing and annotation.</title>
        <authorList>
            <consortium name="The Broad Institute Genomics Platform"/>
            <consortium name="The Broad Institute Genome Sequencing Center for Infectious Disease"/>
            <person name="Wu L."/>
            <person name="Ma J."/>
        </authorList>
    </citation>
    <scope>NUCLEOTIDE SEQUENCE [LARGE SCALE GENOMIC DNA]</scope>
    <source>
        <strain evidence="7 8">JCM 13518</strain>
    </source>
</reference>
<comment type="cofactor">
    <cofactor evidence="4">
        <name>[4Fe-4S] cluster</name>
        <dbReference type="ChEBI" id="CHEBI:49883"/>
    </cofactor>
    <text evidence="4">Binds 1 [4Fe-4S] cluster per subunit.</text>
</comment>
<dbReference type="InterPro" id="IPR014729">
    <property type="entry name" value="Rossmann-like_a/b/a_fold"/>
</dbReference>
<dbReference type="Proteomes" id="UP001501057">
    <property type="component" value="Unassembled WGS sequence"/>
</dbReference>
<comment type="pathway">
    <text evidence="3 4">Sulfur metabolism; hydrogen sulfide biosynthesis; sulfite from sulfate.</text>
</comment>
<comment type="function">
    <text evidence="4">Catalyzes the formation of sulfite from adenosine 5'-phosphosulfate (APS) using thioredoxin as an electron donor.</text>
</comment>
<comment type="catalytic activity">
    <reaction evidence="4">
        <text>[thioredoxin]-disulfide + sulfite + AMP + 2 H(+) = adenosine 5'-phosphosulfate + [thioredoxin]-dithiol</text>
        <dbReference type="Rhea" id="RHEA:21976"/>
        <dbReference type="Rhea" id="RHEA-COMP:10698"/>
        <dbReference type="Rhea" id="RHEA-COMP:10700"/>
        <dbReference type="ChEBI" id="CHEBI:15378"/>
        <dbReference type="ChEBI" id="CHEBI:17359"/>
        <dbReference type="ChEBI" id="CHEBI:29950"/>
        <dbReference type="ChEBI" id="CHEBI:50058"/>
        <dbReference type="ChEBI" id="CHEBI:58243"/>
        <dbReference type="ChEBI" id="CHEBI:456215"/>
        <dbReference type="EC" id="1.8.4.10"/>
    </reaction>
</comment>
<protein>
    <recommendedName>
        <fullName evidence="4">Adenosine 5'-phosphosulfate reductase</fullName>
        <shortName evidence="4">APS reductase</shortName>
        <ecNumber evidence="4">1.8.4.10</ecNumber>
    </recommendedName>
    <alternativeName>
        <fullName evidence="4">5'-adenylylsulfate reductase</fullName>
    </alternativeName>
    <alternativeName>
        <fullName evidence="4">Thioredoxin-dependent 5'-adenylylsulfate reductase</fullName>
    </alternativeName>
</protein>
<evidence type="ECO:0000256" key="3">
    <source>
        <dbReference type="ARBA" id="ARBA00024327"/>
    </source>
</evidence>
<comment type="caution">
    <text evidence="7">The sequence shown here is derived from an EMBL/GenBank/DDBJ whole genome shotgun (WGS) entry which is preliminary data.</text>
</comment>
<keyword evidence="4" id="KW-0479">Metal-binding</keyword>
<keyword evidence="8" id="KW-1185">Reference proteome</keyword>
<dbReference type="RefSeq" id="WP_344198009.1">
    <property type="nucleotide sequence ID" value="NZ_BAAAME010000002.1"/>
</dbReference>
<sequence>MAAASLTLAERRERQQRHDAERASHLADREHLLAPRRSNAELEALAHEAEARFDSPDTTTSEVLAWVAETFGLRTAVACSMADAVLPAVVAEHIDWVDTLFLDTGYHFAETLGTRDAVESSMRLTIVDVLPLQTVAEQDAEHGAELHRRDPAQCCAMRKVEPLTRTLAGYEAWITGVRRDEGPTRATTPWVTWDDKNGLVKINPLATWTFDDVLDYARDHDVIINPLVNDGYPSIGCAPCTRRVAPGEDPRAGRWAGFDKTECGLHT</sequence>
<keyword evidence="2 4" id="KW-0560">Oxidoreductase</keyword>
<evidence type="ECO:0000256" key="1">
    <source>
        <dbReference type="ARBA" id="ARBA00009732"/>
    </source>
</evidence>
<dbReference type="SUPFAM" id="SSF52402">
    <property type="entry name" value="Adenine nucleotide alpha hydrolases-like"/>
    <property type="match status" value="1"/>
</dbReference>
<evidence type="ECO:0000313" key="7">
    <source>
        <dbReference type="EMBL" id="GAA1729906.1"/>
    </source>
</evidence>
<dbReference type="EMBL" id="BAAAME010000002">
    <property type="protein sequence ID" value="GAA1729906.1"/>
    <property type="molecule type" value="Genomic_DNA"/>
</dbReference>
<keyword evidence="4" id="KW-0408">Iron</keyword>
<evidence type="ECO:0000259" key="6">
    <source>
        <dbReference type="Pfam" id="PF01507"/>
    </source>
</evidence>
<dbReference type="Pfam" id="PF01507">
    <property type="entry name" value="PAPS_reduct"/>
    <property type="match status" value="1"/>
</dbReference>
<evidence type="ECO:0000256" key="2">
    <source>
        <dbReference type="ARBA" id="ARBA00023002"/>
    </source>
</evidence>
<gene>
    <name evidence="4" type="primary">cysH</name>
    <name evidence="7" type="ORF">GCM10009710_08120</name>
</gene>
<dbReference type="InterPro" id="IPR004511">
    <property type="entry name" value="PAPS/APS_Rdtase"/>
</dbReference>
<evidence type="ECO:0000313" key="8">
    <source>
        <dbReference type="Proteomes" id="UP001501057"/>
    </source>
</evidence>
<dbReference type="PANTHER" id="PTHR46509:SF1">
    <property type="entry name" value="PHOSPHOADENOSINE PHOSPHOSULFATE REDUCTASE"/>
    <property type="match status" value="1"/>
</dbReference>
<feature type="active site" description="Nucleophile; cysteine thiosulfonate intermediate" evidence="4">
    <location>
        <position position="263"/>
    </location>
</feature>
<dbReference type="NCBIfam" id="NF002537">
    <property type="entry name" value="PRK02090.1"/>
    <property type="match status" value="1"/>
</dbReference>
<keyword evidence="4" id="KW-0411">Iron-sulfur</keyword>
<feature type="compositionally biased region" description="Basic and acidic residues" evidence="5">
    <location>
        <begin position="9"/>
        <end position="30"/>
    </location>
</feature>
<evidence type="ECO:0000256" key="4">
    <source>
        <dbReference type="HAMAP-Rule" id="MF_00063"/>
    </source>
</evidence>
<comment type="subcellular location">
    <subcellularLocation>
        <location evidence="4">Cytoplasm</location>
    </subcellularLocation>
</comment>
<dbReference type="HAMAP" id="MF_00063">
    <property type="entry name" value="CysH"/>
    <property type="match status" value="1"/>
</dbReference>
<comment type="similarity">
    <text evidence="1 4">Belongs to the PAPS reductase family. CysH subfamily.</text>
</comment>
<dbReference type="Gene3D" id="3.40.50.620">
    <property type="entry name" value="HUPs"/>
    <property type="match status" value="1"/>
</dbReference>
<accession>A0ABN2JJY0</accession>
<feature type="binding site" evidence="4">
    <location>
        <position position="155"/>
    </location>
    <ligand>
        <name>[4Fe-4S] cluster</name>
        <dbReference type="ChEBI" id="CHEBI:49883"/>
    </ligand>
</feature>
<dbReference type="EC" id="1.8.4.10" evidence="4"/>
<feature type="domain" description="Phosphoadenosine phosphosulphate reductase" evidence="6">
    <location>
        <begin position="72"/>
        <end position="242"/>
    </location>
</feature>
<dbReference type="CDD" id="cd23945">
    <property type="entry name" value="PAPS_reductase"/>
    <property type="match status" value="1"/>
</dbReference>
<dbReference type="InterPro" id="IPR002500">
    <property type="entry name" value="PAPS_reduct_dom"/>
</dbReference>
<organism evidence="7 8">
    <name type="scientific">Aeromicrobium alkaliterrae</name>
    <dbReference type="NCBI Taxonomy" id="302168"/>
    <lineage>
        <taxon>Bacteria</taxon>
        <taxon>Bacillati</taxon>
        <taxon>Actinomycetota</taxon>
        <taxon>Actinomycetes</taxon>
        <taxon>Propionibacteriales</taxon>
        <taxon>Nocardioidaceae</taxon>
        <taxon>Aeromicrobium</taxon>
    </lineage>
</organism>
<dbReference type="NCBIfam" id="TIGR00434">
    <property type="entry name" value="cysH"/>
    <property type="match status" value="1"/>
</dbReference>
<feature type="region of interest" description="Disordered" evidence="5">
    <location>
        <begin position="1"/>
        <end position="30"/>
    </location>
</feature>
<evidence type="ECO:0000256" key="5">
    <source>
        <dbReference type="SAM" id="MobiDB-lite"/>
    </source>
</evidence>
<feature type="binding site" evidence="4">
    <location>
        <position position="237"/>
    </location>
    <ligand>
        <name>[4Fe-4S] cluster</name>
        <dbReference type="ChEBI" id="CHEBI:49883"/>
    </ligand>
</feature>